<accession>A0A6C0KC87</accession>
<reference evidence="1" key="1">
    <citation type="journal article" date="2020" name="Nature">
        <title>Giant virus diversity and host interactions through global metagenomics.</title>
        <authorList>
            <person name="Schulz F."/>
            <person name="Roux S."/>
            <person name="Paez-Espino D."/>
            <person name="Jungbluth S."/>
            <person name="Walsh D.A."/>
            <person name="Denef V.J."/>
            <person name="McMahon K.D."/>
            <person name="Konstantinidis K.T."/>
            <person name="Eloe-Fadrosh E.A."/>
            <person name="Kyrpides N.C."/>
            <person name="Woyke T."/>
        </authorList>
    </citation>
    <scope>NUCLEOTIDE SEQUENCE</scope>
    <source>
        <strain evidence="1">GVMAG-S-1102244-55</strain>
    </source>
</reference>
<dbReference type="AlphaFoldDB" id="A0A6C0KC87"/>
<organism evidence="1">
    <name type="scientific">viral metagenome</name>
    <dbReference type="NCBI Taxonomy" id="1070528"/>
    <lineage>
        <taxon>unclassified sequences</taxon>
        <taxon>metagenomes</taxon>
        <taxon>organismal metagenomes</taxon>
    </lineage>
</organism>
<proteinExistence type="predicted"/>
<evidence type="ECO:0000313" key="1">
    <source>
        <dbReference type="EMBL" id="QHU15003.1"/>
    </source>
</evidence>
<protein>
    <submittedName>
        <fullName evidence="1">Uncharacterized protein</fullName>
    </submittedName>
</protein>
<dbReference type="EMBL" id="MN740848">
    <property type="protein sequence ID" value="QHU15003.1"/>
    <property type="molecule type" value="Genomic_DNA"/>
</dbReference>
<name>A0A6C0KC87_9ZZZZ</name>
<sequence length="90" mass="11016">MNWFNFECLWRNEENPLQDCKEKKSRIENNKVEYIEHLICSRCFIFVDKLEDYGKRAQIGNDHYGFCNEDCYKEWLNPGFQKYLGKINKH</sequence>